<dbReference type="EMBL" id="JAOQAV010000002">
    <property type="protein sequence ID" value="KAJ4196498.1"/>
    <property type="molecule type" value="Genomic_DNA"/>
</dbReference>
<protein>
    <submittedName>
        <fullName evidence="1">Uncharacterized protein</fullName>
    </submittedName>
</protein>
<reference evidence="1" key="1">
    <citation type="submission" date="2022-09" db="EMBL/GenBank/DDBJ databases">
        <title>Fusarium specimens isolated from Avocado Roots.</title>
        <authorList>
            <person name="Stajich J."/>
            <person name="Roper C."/>
            <person name="Heimlech-Rivalta G."/>
        </authorList>
    </citation>
    <scope>NUCLEOTIDE SEQUENCE</scope>
    <source>
        <strain evidence="1">A02</strain>
    </source>
</reference>
<comment type="caution">
    <text evidence="1">The sequence shown here is derived from an EMBL/GenBank/DDBJ whole genome shotgun (WGS) entry which is preliminary data.</text>
</comment>
<proteinExistence type="predicted"/>
<evidence type="ECO:0000313" key="1">
    <source>
        <dbReference type="EMBL" id="KAJ4196498.1"/>
    </source>
</evidence>
<accession>A0A9W8RID9</accession>
<gene>
    <name evidence="1" type="ORF">NW755_001285</name>
</gene>
<dbReference type="AlphaFoldDB" id="A0A9W8RID9"/>
<evidence type="ECO:0000313" key="2">
    <source>
        <dbReference type="Proteomes" id="UP001152087"/>
    </source>
</evidence>
<organism evidence="1 2">
    <name type="scientific">Fusarium falciforme</name>
    <dbReference type="NCBI Taxonomy" id="195108"/>
    <lineage>
        <taxon>Eukaryota</taxon>
        <taxon>Fungi</taxon>
        <taxon>Dikarya</taxon>
        <taxon>Ascomycota</taxon>
        <taxon>Pezizomycotina</taxon>
        <taxon>Sordariomycetes</taxon>
        <taxon>Hypocreomycetidae</taxon>
        <taxon>Hypocreales</taxon>
        <taxon>Nectriaceae</taxon>
        <taxon>Fusarium</taxon>
        <taxon>Fusarium solani species complex</taxon>
    </lineage>
</organism>
<sequence length="108" mass="11953">MLRKPPKIPPTFMFTDLTRHPRGTTERFATLATWSRRRIILATQFACLDPCHKHPAIVSHRFSIQRAMVGRFSTARLVGDSGMAKDGNVRAGSGGPVSVFSVVCKDID</sequence>
<name>A0A9W8RID9_9HYPO</name>
<keyword evidence="2" id="KW-1185">Reference proteome</keyword>
<dbReference type="Proteomes" id="UP001152087">
    <property type="component" value="Unassembled WGS sequence"/>
</dbReference>